<accession>A0A4Y2UH67</accession>
<name>A0A4Y2UH67_ARAVE</name>
<protein>
    <submittedName>
        <fullName evidence="1">Uncharacterized protein</fullName>
    </submittedName>
</protein>
<keyword evidence="2" id="KW-1185">Reference proteome</keyword>
<evidence type="ECO:0000313" key="1">
    <source>
        <dbReference type="EMBL" id="GBO12455.1"/>
    </source>
</evidence>
<gene>
    <name evidence="1" type="ORF">AVEN_135215_1</name>
</gene>
<comment type="caution">
    <text evidence="1">The sequence shown here is derived from an EMBL/GenBank/DDBJ whole genome shotgun (WGS) entry which is preliminary data.</text>
</comment>
<sequence>MPRASLSKVVLRPEVDDEFHSSTVTPSRADDESTVHCNCPQADDESHLSTVTSPKPINDNRFLEASVDWRITERAFMNR</sequence>
<proteinExistence type="predicted"/>
<dbReference type="EMBL" id="BGPR01036993">
    <property type="protein sequence ID" value="GBO12455.1"/>
    <property type="molecule type" value="Genomic_DNA"/>
</dbReference>
<reference evidence="1 2" key="1">
    <citation type="journal article" date="2019" name="Sci. Rep.">
        <title>Orb-weaving spider Araneus ventricosus genome elucidates the spidroin gene catalogue.</title>
        <authorList>
            <person name="Kono N."/>
            <person name="Nakamura H."/>
            <person name="Ohtoshi R."/>
            <person name="Moran D.A.P."/>
            <person name="Shinohara A."/>
            <person name="Yoshida Y."/>
            <person name="Fujiwara M."/>
            <person name="Mori M."/>
            <person name="Tomita M."/>
            <person name="Arakawa K."/>
        </authorList>
    </citation>
    <scope>NUCLEOTIDE SEQUENCE [LARGE SCALE GENOMIC DNA]</scope>
</reference>
<dbReference type="AlphaFoldDB" id="A0A4Y2UH67"/>
<dbReference type="Proteomes" id="UP000499080">
    <property type="component" value="Unassembled WGS sequence"/>
</dbReference>
<evidence type="ECO:0000313" key="2">
    <source>
        <dbReference type="Proteomes" id="UP000499080"/>
    </source>
</evidence>
<organism evidence="1 2">
    <name type="scientific">Araneus ventricosus</name>
    <name type="common">Orbweaver spider</name>
    <name type="synonym">Epeira ventricosa</name>
    <dbReference type="NCBI Taxonomy" id="182803"/>
    <lineage>
        <taxon>Eukaryota</taxon>
        <taxon>Metazoa</taxon>
        <taxon>Ecdysozoa</taxon>
        <taxon>Arthropoda</taxon>
        <taxon>Chelicerata</taxon>
        <taxon>Arachnida</taxon>
        <taxon>Araneae</taxon>
        <taxon>Araneomorphae</taxon>
        <taxon>Entelegynae</taxon>
        <taxon>Araneoidea</taxon>
        <taxon>Araneidae</taxon>
        <taxon>Araneus</taxon>
    </lineage>
</organism>